<feature type="transmembrane region" description="Helical" evidence="2">
    <location>
        <begin position="387"/>
        <end position="406"/>
    </location>
</feature>
<feature type="transmembrane region" description="Helical" evidence="2">
    <location>
        <begin position="226"/>
        <end position="250"/>
    </location>
</feature>
<proteinExistence type="predicted"/>
<evidence type="ECO:0000259" key="3">
    <source>
        <dbReference type="Pfam" id="PF12051"/>
    </source>
</evidence>
<dbReference type="GO" id="GO:0016020">
    <property type="term" value="C:membrane"/>
    <property type="evidence" value="ECO:0007669"/>
    <property type="project" value="TreeGrafter"/>
</dbReference>
<keyword evidence="2" id="KW-1133">Transmembrane helix</keyword>
<dbReference type="Proteomes" id="UP000285084">
    <property type="component" value="Unassembled WGS sequence"/>
</dbReference>
<accession>A0A420MDE8</accession>
<keyword evidence="2" id="KW-0812">Transmembrane</keyword>
<keyword evidence="2" id="KW-0472">Membrane</keyword>
<evidence type="ECO:0000256" key="2">
    <source>
        <dbReference type="SAM" id="Phobius"/>
    </source>
</evidence>
<dbReference type="Pfam" id="PF12051">
    <property type="entry name" value="DUF3533"/>
    <property type="match status" value="1"/>
</dbReference>
<protein>
    <recommendedName>
        <fullName evidence="3">DUF3533 domain-containing protein</fullName>
    </recommendedName>
</protein>
<reference evidence="4 5" key="1">
    <citation type="journal article" date="2018" name="Sci. Rep.">
        <title>Characterisation of pathogen-specific regions and novel effector candidates in Fusarium oxysporum f. sp. cepae.</title>
        <authorList>
            <person name="Armitage A.D."/>
            <person name="Taylor A."/>
            <person name="Sobczyk M.K."/>
            <person name="Baxter L."/>
            <person name="Greenfield B.P."/>
            <person name="Bates H.J."/>
            <person name="Wilson F."/>
            <person name="Jackson A.C."/>
            <person name="Ott S."/>
            <person name="Harrison R.J."/>
            <person name="Clarkson J.P."/>
        </authorList>
    </citation>
    <scope>NUCLEOTIDE SEQUENCE [LARGE SCALE GENOMIC DNA]</scope>
    <source>
        <strain evidence="4 5">Fo_A13</strain>
    </source>
</reference>
<feature type="transmembrane region" description="Helical" evidence="2">
    <location>
        <begin position="332"/>
        <end position="352"/>
    </location>
</feature>
<dbReference type="VEuPathDB" id="FungiDB:FOXG_09706"/>
<name>A0A420MDE8_FUSOX</name>
<dbReference type="VEuPathDB" id="FungiDB:HZS61_005885"/>
<evidence type="ECO:0000256" key="1">
    <source>
        <dbReference type="SAM" id="MobiDB-lite"/>
    </source>
</evidence>
<dbReference type="PANTHER" id="PTHR34814">
    <property type="entry name" value="NITROSOGUANIDINE RESISTANCE PROTEIN SNG1"/>
    <property type="match status" value="1"/>
</dbReference>
<dbReference type="VEuPathDB" id="FungiDB:FOC1_g10007170"/>
<feature type="transmembrane region" description="Helical" evidence="2">
    <location>
        <begin position="271"/>
        <end position="290"/>
    </location>
</feature>
<dbReference type="VEuPathDB" id="FungiDB:FOZG_14561"/>
<dbReference type="EMBL" id="MRCX01000324">
    <property type="protein sequence ID" value="RKK66107.1"/>
    <property type="molecule type" value="Genomic_DNA"/>
</dbReference>
<organism evidence="4 5">
    <name type="scientific">Fusarium oxysporum</name>
    <name type="common">Fusarium vascular wilt</name>
    <dbReference type="NCBI Taxonomy" id="5507"/>
    <lineage>
        <taxon>Eukaryota</taxon>
        <taxon>Fungi</taxon>
        <taxon>Dikarya</taxon>
        <taxon>Ascomycota</taxon>
        <taxon>Pezizomycotina</taxon>
        <taxon>Sordariomycetes</taxon>
        <taxon>Hypocreomycetidae</taxon>
        <taxon>Hypocreales</taxon>
        <taxon>Nectriaceae</taxon>
        <taxon>Fusarium</taxon>
        <taxon>Fusarium oxysporum species complex</taxon>
    </lineage>
</organism>
<gene>
    <name evidence="4" type="ORF">BFJ69_g15695</name>
</gene>
<feature type="transmembrane region" description="Helical" evidence="2">
    <location>
        <begin position="25"/>
        <end position="48"/>
    </location>
</feature>
<dbReference type="PANTHER" id="PTHR34814:SF2">
    <property type="entry name" value="DUF3533 DOMAIN-CONTAINING PROTEIN"/>
    <property type="match status" value="1"/>
</dbReference>
<dbReference type="VEuPathDB" id="FungiDB:FOC4_g10009677"/>
<dbReference type="VEuPathDB" id="FungiDB:FOMG_14460"/>
<feature type="domain" description="DUF3533" evidence="3">
    <location>
        <begin position="33"/>
        <end position="399"/>
    </location>
</feature>
<sequence>MDAAGPESGRTSLLHASWKGQRKAVFMPLLATAMLLWFVFLGDMAYLFGATFDQRHRTHGLNVLVVDFDGGKAISQAVQATYQILQGSQFPTLEFQDSSPKYPDAASVKEAVCSGDYWGAMYIRSGASSDLVSAIDGGPEAASYQPNDTVTYIYNQARYSTIADSAIGANLQALIAASRGAYYNSTDGRDAIANLNRSDPNAIRAYLNPIQASSDIITFTEQGSRAFYNTLNVVFPILLTFFFFMAVNAISDAKGIAVRLRRREVWLLRFALGKSYALVAALVVTAYIWAFREDWAVADAVFFKNWMIVWFQIDINWQVFDATLGTYVPMQLASFFMLTWVIINVASTAFPFQVAPGFYHIGYALPGYSIYSLQVQAWSGCANNLKLALPVLFAWWLLGHVAVVFSTRKRCADAEKAAPTPTPEQPVSERSRSSSEATAAGDPIAKPE</sequence>
<dbReference type="AlphaFoldDB" id="A0A420MDE8"/>
<comment type="caution">
    <text evidence="4">The sequence shown here is derived from an EMBL/GenBank/DDBJ whole genome shotgun (WGS) entry which is preliminary data.</text>
</comment>
<dbReference type="InterPro" id="IPR022703">
    <property type="entry name" value="DUF3533"/>
</dbReference>
<feature type="region of interest" description="Disordered" evidence="1">
    <location>
        <begin position="415"/>
        <end position="448"/>
    </location>
</feature>
<evidence type="ECO:0000313" key="4">
    <source>
        <dbReference type="EMBL" id="RKK66107.1"/>
    </source>
</evidence>
<evidence type="ECO:0000313" key="5">
    <source>
        <dbReference type="Proteomes" id="UP000285084"/>
    </source>
</evidence>
<dbReference type="VEuPathDB" id="FungiDB:FOIG_14296"/>
<dbReference type="InterPro" id="IPR053001">
    <property type="entry name" value="MNNG_permease-like"/>
</dbReference>